<dbReference type="Gene3D" id="3.30.70.1730">
    <property type="match status" value="1"/>
</dbReference>
<dbReference type="InterPro" id="IPR050323">
    <property type="entry name" value="Ribosomal_protein_uL10"/>
</dbReference>
<evidence type="ECO:0000256" key="1">
    <source>
        <dbReference type="ARBA" id="ARBA00008889"/>
    </source>
</evidence>
<dbReference type="InParanoid" id="L7JUE2"/>
<dbReference type="GO" id="GO:0000027">
    <property type="term" value="P:ribosomal large subunit assembly"/>
    <property type="evidence" value="ECO:0007669"/>
    <property type="project" value="TreeGrafter"/>
</dbReference>
<evidence type="ECO:0000256" key="3">
    <source>
        <dbReference type="ARBA" id="ARBA00023274"/>
    </source>
</evidence>
<accession>L7JUE2</accession>
<dbReference type="SUPFAM" id="SSF160369">
    <property type="entry name" value="Ribosomal protein L10-like"/>
    <property type="match status" value="1"/>
</dbReference>
<dbReference type="FunCoup" id="L7JUE2">
    <property type="interactions" value="194"/>
</dbReference>
<dbReference type="STRING" id="72359.L7JUE2"/>
<dbReference type="Pfam" id="PF00466">
    <property type="entry name" value="Ribosomal_L10"/>
    <property type="match status" value="1"/>
</dbReference>
<dbReference type="VEuPathDB" id="MicrosporidiaDB:THOM_1963"/>
<evidence type="ECO:0000256" key="4">
    <source>
        <dbReference type="ARBA" id="ARBA00035202"/>
    </source>
</evidence>
<dbReference type="Gene3D" id="3.90.105.20">
    <property type="match status" value="1"/>
</dbReference>
<dbReference type="InterPro" id="IPR001790">
    <property type="entry name" value="Ribosomal_uL10"/>
</dbReference>
<keyword evidence="2 7" id="KW-0689">Ribosomal protein</keyword>
<sequence>MKYFNPSDIRIHMLDVQLVIFYAVLTHLLHGSSIKQSRSVIRQRSCSKIIAMLITYRAFSFILSNTSTRSYSRARSKKFIKKFFTHPTAIMSKVSPKERKQLLFSRTKDYFTQYSQFIIVGLNNVTSSQLQSAKQAWHGKAEFLFGKNTTVKKALRDMGHDDIVSRIFGNVAFIFTNGDVREIKHIVEDNKRNTFAKVGAIAQTDVWIEKKVTNMGPDKTSFFQALGISTKITKGKVEIIQNSKALTAGEKVTPSQANLLAIMDIQPFVYAMKMESIYGDKQFYEPWIADITDKDVEDSLVKMAQRATACALGMGSITKTTVPFDTKNALRKVVALSLAIGYDVDLAKPFK</sequence>
<dbReference type="InterPro" id="IPR043141">
    <property type="entry name" value="Ribosomal_uL10-like_sf"/>
</dbReference>
<dbReference type="OrthoDB" id="10259902at2759"/>
<dbReference type="InterPro" id="IPR043164">
    <property type="entry name" value="Ribosomal_uL10-like_insert_sf"/>
</dbReference>
<dbReference type="HOGENOM" id="CLU_053173_1_0_1"/>
<dbReference type="GO" id="GO:0002181">
    <property type="term" value="P:cytoplasmic translation"/>
    <property type="evidence" value="ECO:0007669"/>
    <property type="project" value="TreeGrafter"/>
</dbReference>
<dbReference type="AlphaFoldDB" id="L7JUE2"/>
<protein>
    <recommendedName>
        <fullName evidence="4">Large ribosomal subunit protein uL10</fullName>
    </recommendedName>
    <alternativeName>
        <fullName evidence="5">60S acidic ribosomal protein P0</fullName>
    </alternativeName>
</protein>
<evidence type="ECO:0000259" key="6">
    <source>
        <dbReference type="Pfam" id="PF17777"/>
    </source>
</evidence>
<dbReference type="GO" id="GO:0070180">
    <property type="term" value="F:large ribosomal subunit rRNA binding"/>
    <property type="evidence" value="ECO:0007669"/>
    <property type="project" value="TreeGrafter"/>
</dbReference>
<dbReference type="FunFam" id="3.90.105.20:FF:000001">
    <property type="entry name" value="60S acidic ribosomal protein P0"/>
    <property type="match status" value="1"/>
</dbReference>
<dbReference type="EMBL" id="JH993989">
    <property type="protein sequence ID" value="ELQ75098.1"/>
    <property type="molecule type" value="Genomic_DNA"/>
</dbReference>
<dbReference type="InterPro" id="IPR040637">
    <property type="entry name" value="Ribosomal_uL10-like_insert"/>
</dbReference>
<evidence type="ECO:0000313" key="7">
    <source>
        <dbReference type="EMBL" id="ELQ75098.1"/>
    </source>
</evidence>
<keyword evidence="8" id="KW-1185">Reference proteome</keyword>
<dbReference type="GO" id="GO:0003735">
    <property type="term" value="F:structural constituent of ribosome"/>
    <property type="evidence" value="ECO:0007669"/>
    <property type="project" value="TreeGrafter"/>
</dbReference>
<dbReference type="CDD" id="cd05795">
    <property type="entry name" value="Ribosomal_P0_L10e"/>
    <property type="match status" value="1"/>
</dbReference>
<gene>
    <name evidence="7" type="ORF">THOM_1963</name>
</gene>
<name>L7JUE2_TRAHO</name>
<evidence type="ECO:0000313" key="8">
    <source>
        <dbReference type="Proteomes" id="UP000011185"/>
    </source>
</evidence>
<organism evidence="7 8">
    <name type="scientific">Trachipleistophora hominis</name>
    <name type="common">Microsporidian parasite</name>
    <dbReference type="NCBI Taxonomy" id="72359"/>
    <lineage>
        <taxon>Eukaryota</taxon>
        <taxon>Fungi</taxon>
        <taxon>Fungi incertae sedis</taxon>
        <taxon>Microsporidia</taxon>
        <taxon>Pleistophoridae</taxon>
        <taxon>Trachipleistophora</taxon>
    </lineage>
</organism>
<keyword evidence="3" id="KW-0687">Ribonucleoprotein</keyword>
<dbReference type="PANTHER" id="PTHR45699:SF3">
    <property type="entry name" value="LARGE RIBOSOMAL SUBUNIT PROTEIN UL10"/>
    <property type="match status" value="1"/>
</dbReference>
<evidence type="ECO:0000256" key="5">
    <source>
        <dbReference type="ARBA" id="ARBA00035444"/>
    </source>
</evidence>
<reference evidence="7 8" key="1">
    <citation type="journal article" date="2012" name="PLoS Pathog.">
        <title>The genome of the obligate intracellular parasite Trachipleistophora hominis: new insights into microsporidian genome dynamics and reductive evolution.</title>
        <authorList>
            <person name="Heinz E."/>
            <person name="Williams T.A."/>
            <person name="Nakjang S."/>
            <person name="Noel C.J."/>
            <person name="Swan D.C."/>
            <person name="Goldberg A.V."/>
            <person name="Harris S.R."/>
            <person name="Weinmaier T."/>
            <person name="Markert S."/>
            <person name="Becher D."/>
            <person name="Bernhardt J."/>
            <person name="Dagan T."/>
            <person name="Hacker C."/>
            <person name="Lucocq J.M."/>
            <person name="Schweder T."/>
            <person name="Rattei T."/>
            <person name="Hall N."/>
            <person name="Hirt R.P."/>
            <person name="Embley T.M."/>
        </authorList>
    </citation>
    <scope>NUCLEOTIDE SEQUENCE [LARGE SCALE GENOMIC DNA]</scope>
</reference>
<dbReference type="GO" id="GO:0022625">
    <property type="term" value="C:cytosolic large ribosomal subunit"/>
    <property type="evidence" value="ECO:0007669"/>
    <property type="project" value="TreeGrafter"/>
</dbReference>
<dbReference type="Proteomes" id="UP000011185">
    <property type="component" value="Unassembled WGS sequence"/>
</dbReference>
<evidence type="ECO:0000256" key="2">
    <source>
        <dbReference type="ARBA" id="ARBA00022980"/>
    </source>
</evidence>
<proteinExistence type="inferred from homology"/>
<comment type="similarity">
    <text evidence="1">Belongs to the universal ribosomal protein uL10 family.</text>
</comment>
<dbReference type="PANTHER" id="PTHR45699">
    <property type="entry name" value="60S ACIDIC RIBOSOMAL PROTEIN P0"/>
    <property type="match status" value="1"/>
</dbReference>
<feature type="domain" description="Large ribosomal subunit protein uL10-like insertion" evidence="6">
    <location>
        <begin position="196"/>
        <end position="265"/>
    </location>
</feature>
<dbReference type="Pfam" id="PF17777">
    <property type="entry name" value="RL10P_insert"/>
    <property type="match status" value="1"/>
</dbReference>